<feature type="transmembrane region" description="Helical" evidence="1">
    <location>
        <begin position="37"/>
        <end position="60"/>
    </location>
</feature>
<name>A0AA96V058_9EURY</name>
<feature type="transmembrane region" description="Helical" evidence="1">
    <location>
        <begin position="6"/>
        <end position="25"/>
    </location>
</feature>
<reference evidence="2 3" key="1">
    <citation type="submission" date="2023-07" db="EMBL/GenBank/DDBJ databases">
        <title>Closed genoem sequence of Methanomicrococcus sp. Hf6.</title>
        <authorList>
            <person name="Poehlein A."/>
            <person name="Protasov E."/>
            <person name="Platt K."/>
            <person name="Reeh H."/>
            <person name="Daniel R."/>
            <person name="Brune A."/>
        </authorList>
    </citation>
    <scope>NUCLEOTIDE SEQUENCE [LARGE SCALE GENOMIC DNA]</scope>
    <source>
        <strain evidence="2 3">Hf6</strain>
    </source>
</reference>
<dbReference type="EMBL" id="CP131059">
    <property type="protein sequence ID" value="WNY23934.1"/>
    <property type="molecule type" value="Genomic_DNA"/>
</dbReference>
<keyword evidence="3" id="KW-1185">Reference proteome</keyword>
<dbReference type="Proteomes" id="UP001302978">
    <property type="component" value="Chromosome"/>
</dbReference>
<sequence length="63" mass="6881">MSTYAIFAYASLIVMAAAPLLLIIAMKKIHNDEVPTIEAGLLILGGIIIWFWLINAFSYLPGS</sequence>
<evidence type="ECO:0000313" key="3">
    <source>
        <dbReference type="Proteomes" id="UP001302978"/>
    </source>
</evidence>
<keyword evidence="1" id="KW-0472">Membrane</keyword>
<dbReference type="AlphaFoldDB" id="A0AA96V058"/>
<evidence type="ECO:0000256" key="1">
    <source>
        <dbReference type="SAM" id="Phobius"/>
    </source>
</evidence>
<dbReference type="RefSeq" id="WP_316557104.1">
    <property type="nucleotide sequence ID" value="NZ_CP131059.1"/>
</dbReference>
<dbReference type="GeneID" id="85195839"/>
<gene>
    <name evidence="2" type="ORF">MmiHf6_12580</name>
</gene>
<dbReference type="KEGG" id="mehf:MmiHf6_12580"/>
<proteinExistence type="predicted"/>
<organism evidence="2 3">
    <name type="scientific">Methanimicrococcus hongohii</name>
    <dbReference type="NCBI Taxonomy" id="3028295"/>
    <lineage>
        <taxon>Archaea</taxon>
        <taxon>Methanobacteriati</taxon>
        <taxon>Methanobacteriota</taxon>
        <taxon>Stenosarchaea group</taxon>
        <taxon>Methanomicrobia</taxon>
        <taxon>Methanosarcinales</taxon>
        <taxon>Methanosarcinaceae</taxon>
        <taxon>Methanimicrococcus</taxon>
    </lineage>
</organism>
<accession>A0AA96V058</accession>
<keyword evidence="1" id="KW-0812">Transmembrane</keyword>
<protein>
    <submittedName>
        <fullName evidence="2">Uncharacterized protein</fullName>
    </submittedName>
</protein>
<keyword evidence="1" id="KW-1133">Transmembrane helix</keyword>
<evidence type="ECO:0000313" key="2">
    <source>
        <dbReference type="EMBL" id="WNY23934.1"/>
    </source>
</evidence>